<feature type="transmembrane region" description="Helical" evidence="6">
    <location>
        <begin position="21"/>
        <end position="43"/>
    </location>
</feature>
<dbReference type="AlphaFoldDB" id="A0A2M7G329"/>
<dbReference type="PANTHER" id="PTHR42948:SF1">
    <property type="entry name" value="TRANSPORTER"/>
    <property type="match status" value="1"/>
</dbReference>
<evidence type="ECO:0000256" key="6">
    <source>
        <dbReference type="SAM" id="Phobius"/>
    </source>
</evidence>
<dbReference type="Pfam" id="PF00209">
    <property type="entry name" value="SNF"/>
    <property type="match status" value="2"/>
</dbReference>
<comment type="caution">
    <text evidence="7">The sequence shown here is derived from an EMBL/GenBank/DDBJ whole genome shotgun (WGS) entry which is preliminary data.</text>
</comment>
<feature type="transmembrane region" description="Helical" evidence="6">
    <location>
        <begin position="448"/>
        <end position="467"/>
    </location>
</feature>
<protein>
    <submittedName>
        <fullName evidence="7">Sodium-dependent transporter</fullName>
    </submittedName>
</protein>
<evidence type="ECO:0000256" key="2">
    <source>
        <dbReference type="ARBA" id="ARBA00022448"/>
    </source>
</evidence>
<feature type="transmembrane region" description="Helical" evidence="6">
    <location>
        <begin position="487"/>
        <end position="509"/>
    </location>
</feature>
<reference evidence="7 8" key="1">
    <citation type="submission" date="2017-09" db="EMBL/GenBank/DDBJ databases">
        <title>Depth-based differentiation of microbial function through sediment-hosted aquifers and enrichment of novel symbionts in the deep terrestrial subsurface.</title>
        <authorList>
            <person name="Probst A.J."/>
            <person name="Ladd B."/>
            <person name="Jarett J.K."/>
            <person name="Geller-Mcgrath D.E."/>
            <person name="Sieber C.M."/>
            <person name="Emerson J.B."/>
            <person name="Anantharaman K."/>
            <person name="Thomas B.C."/>
            <person name="Malmstrom R."/>
            <person name="Stieglmeier M."/>
            <person name="Klingl A."/>
            <person name="Woyke T."/>
            <person name="Ryan C.M."/>
            <person name="Banfield J.F."/>
        </authorList>
    </citation>
    <scope>NUCLEOTIDE SEQUENCE [LARGE SCALE GENOMIC DNA]</scope>
    <source>
        <strain evidence="7">CG17_big_fil_post_rev_8_21_14_2_50_48_46</strain>
    </source>
</reference>
<keyword evidence="3 6" id="KW-0812">Transmembrane</keyword>
<dbReference type="EMBL" id="PFFQ01000041">
    <property type="protein sequence ID" value="PIW16069.1"/>
    <property type="molecule type" value="Genomic_DNA"/>
</dbReference>
<evidence type="ECO:0000313" key="7">
    <source>
        <dbReference type="EMBL" id="PIW16069.1"/>
    </source>
</evidence>
<keyword evidence="2" id="KW-0813">Transport</keyword>
<keyword evidence="5 6" id="KW-0472">Membrane</keyword>
<proteinExistence type="predicted"/>
<sequence length="524" mass="57655">MRMRYCMAATERGQWQSRLGFIMAAAGSAIGLGNIVFFGANAYKYGAGAFYLPYLIALFCVGIPVMVLELGLGSMTRRAFPPSLHRIAGRFGEFWGWFSLLSATLITMYYITILAWCLGMLLGALGPLWQPEQHLTAFKEIGTLPNPTGYFFEMISQWSTVLFVVIIWAANLFVISRGVQTIEWVNKIFLPLMWVFMGLLILRGITLPNGLEGLYLLFTPNFEVMSNIEVWKGAFSQIFFTLSLGFGIMTAYASYLPKDADQVSNPLIISFMNCGFEFIAGIAIFTMLFSFSIVPKASTLSMTFFVIPEGIARMPGGSLMVQAFGVLFFVLLLLAGITSSVSLVEGLASALIDKFESSRRALVGVFATAGCLGSVAFALPLVVDPGLASNGTLGLTLIDLVDHWAFGYGLLIGGLMECILVGWFFGADKLRAHINQHAKIPLPPFFDILIKWVIPAVLLFIIGSSAWQELKGIYGHDFTIVGLQPWLPWVCFAVFALGGILLALLLTFARDYHHPHSHEEELAQ</sequence>
<feature type="transmembrane region" description="Helical" evidence="6">
    <location>
        <begin position="188"/>
        <end position="206"/>
    </location>
</feature>
<keyword evidence="4 6" id="KW-1133">Transmembrane helix</keyword>
<dbReference type="PROSITE" id="PS50267">
    <property type="entry name" value="NA_NEUROTRAN_SYMP_3"/>
    <property type="match status" value="1"/>
</dbReference>
<dbReference type="PRINTS" id="PR00176">
    <property type="entry name" value="NANEUSMPORT"/>
</dbReference>
<gene>
    <name evidence="7" type="ORF">COW36_15265</name>
</gene>
<evidence type="ECO:0000256" key="5">
    <source>
        <dbReference type="ARBA" id="ARBA00023136"/>
    </source>
</evidence>
<feature type="transmembrane region" description="Helical" evidence="6">
    <location>
        <begin position="361"/>
        <end position="383"/>
    </location>
</feature>
<dbReference type="SUPFAM" id="SSF161070">
    <property type="entry name" value="SNF-like"/>
    <property type="match status" value="1"/>
</dbReference>
<name>A0A2M7G329_9BACT</name>
<dbReference type="Proteomes" id="UP000231019">
    <property type="component" value="Unassembled WGS sequence"/>
</dbReference>
<dbReference type="GO" id="GO:0016020">
    <property type="term" value="C:membrane"/>
    <property type="evidence" value="ECO:0007669"/>
    <property type="project" value="UniProtKB-SubCell"/>
</dbReference>
<feature type="transmembrane region" description="Helical" evidence="6">
    <location>
        <begin position="94"/>
        <end position="122"/>
    </location>
</feature>
<feature type="transmembrane region" description="Helical" evidence="6">
    <location>
        <begin position="155"/>
        <end position="176"/>
    </location>
</feature>
<dbReference type="InterPro" id="IPR037272">
    <property type="entry name" value="SNS_sf"/>
</dbReference>
<dbReference type="InterPro" id="IPR000175">
    <property type="entry name" value="Na/ntran_symport"/>
</dbReference>
<feature type="transmembrane region" description="Helical" evidence="6">
    <location>
        <begin position="49"/>
        <end position="73"/>
    </location>
</feature>
<evidence type="ECO:0000313" key="8">
    <source>
        <dbReference type="Proteomes" id="UP000231019"/>
    </source>
</evidence>
<evidence type="ECO:0000256" key="1">
    <source>
        <dbReference type="ARBA" id="ARBA00004141"/>
    </source>
</evidence>
<dbReference type="PANTHER" id="PTHR42948">
    <property type="entry name" value="TRANSPORTER"/>
    <property type="match status" value="1"/>
</dbReference>
<comment type="subcellular location">
    <subcellularLocation>
        <location evidence="1">Membrane</location>
        <topology evidence="1">Multi-pass membrane protein</topology>
    </subcellularLocation>
</comment>
<feature type="transmembrane region" description="Helical" evidence="6">
    <location>
        <begin position="234"/>
        <end position="255"/>
    </location>
</feature>
<feature type="transmembrane region" description="Helical" evidence="6">
    <location>
        <begin position="403"/>
        <end position="427"/>
    </location>
</feature>
<evidence type="ECO:0000256" key="4">
    <source>
        <dbReference type="ARBA" id="ARBA00022989"/>
    </source>
</evidence>
<evidence type="ECO:0000256" key="3">
    <source>
        <dbReference type="ARBA" id="ARBA00022692"/>
    </source>
</evidence>
<accession>A0A2M7G329</accession>
<feature type="transmembrane region" description="Helical" evidence="6">
    <location>
        <begin position="323"/>
        <end position="349"/>
    </location>
</feature>
<feature type="transmembrane region" description="Helical" evidence="6">
    <location>
        <begin position="267"/>
        <end position="294"/>
    </location>
</feature>
<organism evidence="7 8">
    <name type="scientific">bacterium (Candidatus Blackallbacteria) CG17_big_fil_post_rev_8_21_14_2_50_48_46</name>
    <dbReference type="NCBI Taxonomy" id="2014261"/>
    <lineage>
        <taxon>Bacteria</taxon>
        <taxon>Candidatus Blackallbacteria</taxon>
    </lineage>
</organism>